<name>A0AAI9MTD9_MORMO</name>
<evidence type="ECO:0000313" key="1">
    <source>
        <dbReference type="EMBL" id="EMO9457212.1"/>
    </source>
</evidence>
<reference evidence="1" key="1">
    <citation type="submission" date="2024-02" db="EMBL/GenBank/DDBJ databases">
        <authorList>
            <consortium name="Clinical and Environmental Microbiology Branch: Whole genome sequencing antimicrobial resistance pathogens in the healthcare setting"/>
        </authorList>
    </citation>
    <scope>NUCLEOTIDE SEQUENCE</scope>
    <source>
        <strain evidence="1">2023KU-00017</strain>
    </source>
</reference>
<sequence>MSAGNAEADMPAGNSDMYTAGYTVGNNNTVTGGTADTNIYRWDYDRFLMQQ</sequence>
<protein>
    <submittedName>
        <fullName evidence="1">Uncharacterized protein</fullName>
    </submittedName>
</protein>
<comment type="caution">
    <text evidence="1">The sequence shown here is derived from an EMBL/GenBank/DDBJ whole genome shotgun (WGS) entry which is preliminary data.</text>
</comment>
<proteinExistence type="predicted"/>
<dbReference type="EMBL" id="ABKJEP030000036">
    <property type="protein sequence ID" value="EMO9457212.1"/>
    <property type="molecule type" value="Genomic_DNA"/>
</dbReference>
<dbReference type="AlphaFoldDB" id="A0AAI9MTD9"/>
<accession>A0AAI9MTD9</accession>
<gene>
    <name evidence="1" type="ORF">PN925_002596</name>
</gene>
<organism evidence="1">
    <name type="scientific">Morganella morganii</name>
    <name type="common">Proteus morganii</name>
    <dbReference type="NCBI Taxonomy" id="582"/>
    <lineage>
        <taxon>Bacteria</taxon>
        <taxon>Pseudomonadati</taxon>
        <taxon>Pseudomonadota</taxon>
        <taxon>Gammaproteobacteria</taxon>
        <taxon>Enterobacterales</taxon>
        <taxon>Morganellaceae</taxon>
        <taxon>Morganella</taxon>
    </lineage>
</organism>